<protein>
    <submittedName>
        <fullName evidence="2">Translocation/assembly module TamB</fullName>
    </submittedName>
</protein>
<dbReference type="RefSeq" id="WP_264790582.1">
    <property type="nucleotide sequence ID" value="NZ_AP026867.1"/>
</dbReference>
<evidence type="ECO:0000313" key="2">
    <source>
        <dbReference type="EMBL" id="BDS15423.1"/>
    </source>
</evidence>
<dbReference type="GO" id="GO:0009306">
    <property type="term" value="P:protein secretion"/>
    <property type="evidence" value="ECO:0007669"/>
    <property type="project" value="InterPro"/>
</dbReference>
<gene>
    <name evidence="2" type="ORF">AsAng_0062070</name>
</gene>
<accession>A0A915YMB1</accession>
<sequence>MSKAWDTTVSIERVEIKPLSNFKFHHFFIQDHDQDTLIYAKYAEAQSYNVFALFKKEIDIGKVIVKDAVFKVQRRPEAEFFNIHFLIAFFESGERKVTQPKKFKLNFGGAELVNARIHLADTAIGTSALITCDTGYVHKHATQGVDMIGKKVWGEIAHLSRANITVRLFDKVEIPNVDSSFWETPIDSTIPYWDVGCEKFLLNDVNFRLINERTNTQIDTTRALDFANLNFENINLDVDTFRLQKEVFTGKVRQLHGLNHGGFELKRFSGDALISPTKVAISHFNLETNTSKIGHALILKYSRYRDFYEFPDKVKILGTFDSSTVVTFRDIAAFAPPIKNNVFIESNLDHPIYLKGKFRGTVNNFRAKDVDIKVHNSHIVGNLSMNDITIPDAAFIDLNLKKVNTDYHDLKQIIPFVKLPPNIETLGTINFEGSYTGFFQDFVAYGQLDTELGRINSDLQLNLRRGKTEAAYKGGFKFNNFDIGTFINNKDVGNLTIQSNVKGTGLTLETLDAALQNAKIDSFTFKQYQYKDIAIDGRFKQKKFDGDIISKDTNMYVFVRGIMDLNGALPSVDILGNVKNIDFQKLNLSQESIGLHLDTFDINARGSNIDNFTGDLSIRGIKGHREEIYSSLKSISVKAKNIPTDSSYNLVDGDSVLHVKNIRSINLKSDIIDVNVYGKYDVVNLIGSMENFIKINHPNLYRELNRTQIIEVEDNRPLEQVVREVGENTIDTIPHQDFNIVINIPKNTKNITQLINKNFKSLEGIFLTGEYDGSEGYLELDGEVGLVHIGDIEIENINISNGKAIGPTFDLVSSVEALKIKGNSFIPNIKLTLDAIGDSVLFKANADAVGEIAQALSINGKLEIKEKLVILKLDTSSLTILNEKWTINDSNHVKIGDKVLDIQNVVLSSDNKRVEISSINENKGAKVELENISLGWLYGMMKPLPKIDIKGIFSGEASMNNVFNQKGIAANILIDTLIINDDYWGSNSRLIASADSLKSTFKGQFTHSSDFVDSLYLTANFTPTFATNKKSLQNLLDIHVTAEGAKAKILEYFLKEQISETEGNAFAQARVFGNINGKNTIMNIEGDGLMTGVKTKVNFLQTKYILSDGKIKIDNKGFHIDPALKLKNGNERDAGGVAVIVEGEPFDTAYIGGSLVHDHLKGFGLDVIAVLDNNLAMKTTLEDNNTFYGTVYASGTASFTGPFERLKLKVDATTEANTEFNLPVGGPLEVTQTNYITFVDKKATVDSTKVTSIKDQILSGLDIEIIADIKPSAIARLIIDEKAGDIIEGRGQSDNMRIHYSPTGDLKIFGTYVIEEGNYLFTYKNIINKPFEVQKGGTITWGDNDGDPYKAQLDIKAAYVKNLGVSNLIKSYTTGNPELSSLANTPCKVSLLMGLKGELFSPEIDFKIDIDDVPSSLQNPVSLALRTIHSDKNKLNRQVFGIIALQQFLPLENAGDVNVVSSGISTGISTVSELFSQQLSLYINDLLAGVIKDVDFISSLEFDFNFNIRDSDNQTVRSTTSNVRVGSDVKFLDDRLRFYAGANMDIASDNPVTDNSNGSGYIGGDFILEYNITNDGKLKVKAYNRTESTILGRSTRTGIGISYRKEFNTLQELIDEAKKNRKKNKRDRYTNRVKKLNTKLLAIEEDIKKATKPSLQLRLNKKKEKLLSKLHEAETDLEGLPPK</sequence>
<dbReference type="GO" id="GO:0005886">
    <property type="term" value="C:plasma membrane"/>
    <property type="evidence" value="ECO:0007669"/>
    <property type="project" value="InterPro"/>
</dbReference>
<proteinExistence type="predicted"/>
<evidence type="ECO:0000256" key="1">
    <source>
        <dbReference type="SAM" id="Coils"/>
    </source>
</evidence>
<dbReference type="EMBL" id="AP026867">
    <property type="protein sequence ID" value="BDS15423.1"/>
    <property type="molecule type" value="Genomic_DNA"/>
</dbReference>
<dbReference type="KEGG" id="aup:AsAng_0062070"/>
<organism evidence="2 3">
    <name type="scientific">Aureispira anguillae</name>
    <dbReference type="NCBI Taxonomy" id="2864201"/>
    <lineage>
        <taxon>Bacteria</taxon>
        <taxon>Pseudomonadati</taxon>
        <taxon>Bacteroidota</taxon>
        <taxon>Saprospiria</taxon>
        <taxon>Saprospirales</taxon>
        <taxon>Saprospiraceae</taxon>
        <taxon>Aureispira</taxon>
    </lineage>
</organism>
<dbReference type="Proteomes" id="UP001060919">
    <property type="component" value="Chromosome"/>
</dbReference>
<keyword evidence="3" id="KW-1185">Reference proteome</keyword>
<keyword evidence="1" id="KW-0175">Coiled coil</keyword>
<name>A0A915YMB1_9BACT</name>
<evidence type="ECO:0000313" key="3">
    <source>
        <dbReference type="Proteomes" id="UP001060919"/>
    </source>
</evidence>
<reference evidence="2" key="1">
    <citation type="submission" date="2022-09" db="EMBL/GenBank/DDBJ databases">
        <title>Aureispira anguillicida sp. nov., isolated from Leptocephalus of Japanese eel Anguilla japonica.</title>
        <authorList>
            <person name="Yuasa K."/>
            <person name="Mekata T."/>
            <person name="Ikunari K."/>
        </authorList>
    </citation>
    <scope>NUCLEOTIDE SEQUENCE</scope>
    <source>
        <strain evidence="2">EL160426</strain>
    </source>
</reference>
<feature type="coiled-coil region" evidence="1">
    <location>
        <begin position="1607"/>
        <end position="1676"/>
    </location>
</feature>